<dbReference type="InterPro" id="IPR019410">
    <property type="entry name" value="Methyltransf_16"/>
</dbReference>
<dbReference type="Proteomes" id="UP000693970">
    <property type="component" value="Unassembled WGS sequence"/>
</dbReference>
<evidence type="ECO:0000313" key="4">
    <source>
        <dbReference type="Proteomes" id="UP000693970"/>
    </source>
</evidence>
<sequence>MTATSTILPSSSSKTSSSSLNTSMILSSLTDPLKRRLPPPDFHCGEYLEVVGEDEIGSSPTVMFYCTLPSSTMEKEEEEDDDDDGTANTKLTFACRDRSVGVLETTERKVDQDEMEAATQDQGMDPNFFDAGYTLAGRTGFQVWSATRIMVEALLFPLPPGDGERLTKIQRDLRSSSKTTKILELGAGVGVVSTSLAASTGSQVLLSDLPTLVENSLLPNLKRNQTKKNDPHHHVDRSEGTSNNMVLVPPPPPWLCTASRSVKLEDTEEDDERIVFPIGNKGGWASVCTIDWTKPLDVHVSSIASELDYIIASDCVWLKSMLDALLNTVDALFQQNKEATLLLSFQRRDSSDSNNMFTKIDTIVDSVHARGWTLDCLAWRDALVEGDADRKEVFLLEISPLKLGSLQIVFCLVKKNTFLVMATDNKYDRQLRLWGAKGQQALGDTHVILVGASAAGTETLKNLVLPGIGSFVVVDSGTVTPQDASSNFFLPQLAVGNSKAETACQFLQELNPDVSGSHQTLIGTAMPTTEEGWKIVLEPQIFKSKNCLLIAADVPPMCLEGLADFCYHSQNNLPMLVVRSYGLMGCVRLQLPPRGMALLEPKPTNAPPDLRLVNSFPAFVQLSDSIDLTTLDSQQHGHVPYPILLYKAAQAYRQKNDNKLPSSFTEKQDFKTNYLQAMSRDLDKELNFQEAVANAYLAYTERDLTTPDNLDDGSSKLTCLYKALAIFLKEYSNGRPPLNGSIPDMTASTELYVKLQTIYKKQAEKDIQTMTEIVSNLNLPQTIDQDDIANFCANVYAVGQMSTRSILQELDSTPSDSEMVDEWKMTLMDPYEVPVHTPLLWYLGLQACHLFCKQEGRHPGIVDNDADWKTDIPTMTAIYQQQILPLYQLTDQTSDDMLLNPTNVSKICEELTRYGNAEVHAVASVVGGVASQEAVKIITGQYIPVDNTYVYNGIVSVGGVYKF</sequence>
<feature type="region of interest" description="Disordered" evidence="1">
    <location>
        <begin position="1"/>
        <end position="20"/>
    </location>
</feature>
<feature type="compositionally biased region" description="Basic and acidic residues" evidence="1">
    <location>
        <begin position="227"/>
        <end position="239"/>
    </location>
</feature>
<dbReference type="GO" id="GO:0005737">
    <property type="term" value="C:cytoplasm"/>
    <property type="evidence" value="ECO:0007669"/>
    <property type="project" value="TreeGrafter"/>
</dbReference>
<evidence type="ECO:0000259" key="2">
    <source>
        <dbReference type="Pfam" id="PF00899"/>
    </source>
</evidence>
<gene>
    <name evidence="3" type="ORF">IV203_023407</name>
</gene>
<dbReference type="InterPro" id="IPR045886">
    <property type="entry name" value="ThiF/MoeB/HesA"/>
</dbReference>
<organism evidence="3 4">
    <name type="scientific">Nitzschia inconspicua</name>
    <dbReference type="NCBI Taxonomy" id="303405"/>
    <lineage>
        <taxon>Eukaryota</taxon>
        <taxon>Sar</taxon>
        <taxon>Stramenopiles</taxon>
        <taxon>Ochrophyta</taxon>
        <taxon>Bacillariophyta</taxon>
        <taxon>Bacillariophyceae</taxon>
        <taxon>Bacillariophycidae</taxon>
        <taxon>Bacillariales</taxon>
        <taxon>Bacillariaceae</taxon>
        <taxon>Nitzschia</taxon>
    </lineage>
</organism>
<name>A0A9K3PC19_9STRA</name>
<dbReference type="GO" id="GO:0045116">
    <property type="term" value="P:protein neddylation"/>
    <property type="evidence" value="ECO:0007669"/>
    <property type="project" value="TreeGrafter"/>
</dbReference>
<dbReference type="OrthoDB" id="1708823at2759"/>
<feature type="domain" description="THIF-type NAD/FAD binding fold" evidence="2">
    <location>
        <begin position="427"/>
        <end position="945"/>
    </location>
</feature>
<keyword evidence="4" id="KW-1185">Reference proteome</keyword>
<comment type="caution">
    <text evidence="3">The sequence shown here is derived from an EMBL/GenBank/DDBJ whole genome shotgun (WGS) entry which is preliminary data.</text>
</comment>
<evidence type="ECO:0000313" key="3">
    <source>
        <dbReference type="EMBL" id="KAG7341455.1"/>
    </source>
</evidence>
<reference evidence="3" key="2">
    <citation type="submission" date="2021-04" db="EMBL/GenBank/DDBJ databases">
        <authorList>
            <person name="Podell S."/>
        </authorList>
    </citation>
    <scope>NUCLEOTIDE SEQUENCE</scope>
    <source>
        <strain evidence="3">Hildebrandi</strain>
    </source>
</reference>
<dbReference type="GO" id="GO:0019781">
    <property type="term" value="F:NEDD8 activating enzyme activity"/>
    <property type="evidence" value="ECO:0007669"/>
    <property type="project" value="TreeGrafter"/>
</dbReference>
<dbReference type="EMBL" id="JAGRRH010000026">
    <property type="protein sequence ID" value="KAG7341455.1"/>
    <property type="molecule type" value="Genomic_DNA"/>
</dbReference>
<dbReference type="Pfam" id="PF10294">
    <property type="entry name" value="Methyltransf_16"/>
    <property type="match status" value="2"/>
</dbReference>
<dbReference type="AlphaFoldDB" id="A0A9K3PC19"/>
<protein>
    <submittedName>
        <fullName evidence="3">UBA/THIF-type NAD/FAD binding protein</fullName>
    </submittedName>
</protein>
<proteinExistence type="predicted"/>
<dbReference type="PANTHER" id="PTHR10953">
    <property type="entry name" value="UBIQUITIN-ACTIVATING ENZYME E1"/>
    <property type="match status" value="1"/>
</dbReference>
<dbReference type="Pfam" id="PF00899">
    <property type="entry name" value="ThiF"/>
    <property type="match status" value="1"/>
</dbReference>
<accession>A0A9K3PC19</accession>
<reference evidence="3" key="1">
    <citation type="journal article" date="2021" name="Sci. Rep.">
        <title>Diploid genomic architecture of Nitzschia inconspicua, an elite biomass production diatom.</title>
        <authorList>
            <person name="Oliver A."/>
            <person name="Podell S."/>
            <person name="Pinowska A."/>
            <person name="Traller J.C."/>
            <person name="Smith S.R."/>
            <person name="McClure R."/>
            <person name="Beliaev A."/>
            <person name="Bohutskyi P."/>
            <person name="Hill E.A."/>
            <person name="Rabines A."/>
            <person name="Zheng H."/>
            <person name="Allen L.Z."/>
            <person name="Kuo A."/>
            <person name="Grigoriev I.V."/>
            <person name="Allen A.E."/>
            <person name="Hazlebeck D."/>
            <person name="Allen E.E."/>
        </authorList>
    </citation>
    <scope>NUCLEOTIDE SEQUENCE</scope>
    <source>
        <strain evidence="3">Hildebrandi</strain>
    </source>
</reference>
<dbReference type="PANTHER" id="PTHR10953:SF29">
    <property type="entry name" value="NEDD8-ACTIVATING ENZYME E1 REGULATORY SUBUNIT"/>
    <property type="match status" value="1"/>
</dbReference>
<evidence type="ECO:0000256" key="1">
    <source>
        <dbReference type="SAM" id="MobiDB-lite"/>
    </source>
</evidence>
<feature type="region of interest" description="Disordered" evidence="1">
    <location>
        <begin position="219"/>
        <end position="249"/>
    </location>
</feature>
<dbReference type="InterPro" id="IPR000594">
    <property type="entry name" value="ThiF_NAD_FAD-bd"/>
</dbReference>